<accession>A0ABY7GRX9</accession>
<reference evidence="3" key="1">
    <citation type="submission" date="2022-11" db="EMBL/GenBank/DDBJ databases">
        <title>Minimal conservation of predation-associated metabolite biosynthetic gene clusters underscores biosynthetic potential of Myxococcota including descriptions for ten novel species: Archangium lansinium sp. nov., Myxococcus landrumus sp. nov., Nannocystis bai.</title>
        <authorList>
            <person name="Ahearne A."/>
            <person name="Stevens C."/>
            <person name="Dowd S."/>
        </authorList>
    </citation>
    <scope>NUCLEOTIDE SEQUENCE</scope>
    <source>
        <strain evidence="3">Fl3</strain>
    </source>
</reference>
<keyword evidence="2" id="KW-0472">Membrane</keyword>
<dbReference type="RefSeq" id="WP_269031998.1">
    <property type="nucleotide sequence ID" value="NZ_CP114040.1"/>
</dbReference>
<protein>
    <submittedName>
        <fullName evidence="3">Uncharacterized protein</fullName>
    </submittedName>
</protein>
<dbReference type="SUPFAM" id="SSF54523">
    <property type="entry name" value="Pili subunits"/>
    <property type="match status" value="1"/>
</dbReference>
<evidence type="ECO:0000313" key="3">
    <source>
        <dbReference type="EMBL" id="WAS89688.1"/>
    </source>
</evidence>
<gene>
    <name evidence="3" type="ORF">O0S08_26135</name>
</gene>
<evidence type="ECO:0000256" key="2">
    <source>
        <dbReference type="SAM" id="Phobius"/>
    </source>
</evidence>
<proteinExistence type="predicted"/>
<evidence type="ECO:0000313" key="4">
    <source>
        <dbReference type="Proteomes" id="UP001164459"/>
    </source>
</evidence>
<dbReference type="Gene3D" id="3.30.700.10">
    <property type="entry name" value="Glycoprotein, Type 4 Pilin"/>
    <property type="match status" value="1"/>
</dbReference>
<sequence length="139" mass="15557">MSSSDSHQFDALDRAMRRRSKRWGLRGCLAAMLVGWLSMTTYCEEDSHHPMRAEAHVFEIAHLAAEYRATQGRCPNGGLQLLAVGLARRWAVDPWGREYILECTDDWALACSLGPDGRPGRDDICSRPQSTRPRGQAGK</sequence>
<keyword evidence="2" id="KW-1133">Transmembrane helix</keyword>
<evidence type="ECO:0000256" key="1">
    <source>
        <dbReference type="SAM" id="MobiDB-lite"/>
    </source>
</evidence>
<dbReference type="EMBL" id="CP114040">
    <property type="protein sequence ID" value="WAS89688.1"/>
    <property type="molecule type" value="Genomic_DNA"/>
</dbReference>
<feature type="transmembrane region" description="Helical" evidence="2">
    <location>
        <begin position="23"/>
        <end position="42"/>
    </location>
</feature>
<keyword evidence="2" id="KW-0812">Transmembrane</keyword>
<dbReference type="Proteomes" id="UP001164459">
    <property type="component" value="Chromosome"/>
</dbReference>
<organism evidence="3 4">
    <name type="scientific">Nannocystis punicea</name>
    <dbReference type="NCBI Taxonomy" id="2995304"/>
    <lineage>
        <taxon>Bacteria</taxon>
        <taxon>Pseudomonadati</taxon>
        <taxon>Myxococcota</taxon>
        <taxon>Polyangia</taxon>
        <taxon>Nannocystales</taxon>
        <taxon>Nannocystaceae</taxon>
        <taxon>Nannocystis</taxon>
    </lineage>
</organism>
<name>A0ABY7GRX9_9BACT</name>
<dbReference type="InterPro" id="IPR045584">
    <property type="entry name" value="Pilin-like"/>
</dbReference>
<feature type="region of interest" description="Disordered" evidence="1">
    <location>
        <begin position="118"/>
        <end position="139"/>
    </location>
</feature>
<keyword evidence="4" id="KW-1185">Reference proteome</keyword>